<dbReference type="GO" id="GO:0005524">
    <property type="term" value="F:ATP binding"/>
    <property type="evidence" value="ECO:0007669"/>
    <property type="project" value="UniProtKB-KW"/>
</dbReference>
<evidence type="ECO:0000256" key="21">
    <source>
        <dbReference type="ARBA" id="ARBA00075785"/>
    </source>
</evidence>
<dbReference type="AlphaFoldDB" id="A0A0R3RII6"/>
<comment type="subcellular location">
    <subcellularLocation>
        <location evidence="2">Nucleus</location>
    </subcellularLocation>
</comment>
<feature type="domain" description="ATP-dependent DNA ligase family profile" evidence="26">
    <location>
        <begin position="529"/>
        <end position="665"/>
    </location>
</feature>
<evidence type="ECO:0000256" key="10">
    <source>
        <dbReference type="ARBA" id="ARBA00022763"/>
    </source>
</evidence>
<evidence type="ECO:0000259" key="25">
    <source>
        <dbReference type="PROSITE" id="PS50064"/>
    </source>
</evidence>
<proteinExistence type="inferred from homology"/>
<evidence type="ECO:0000256" key="8">
    <source>
        <dbReference type="ARBA" id="ARBA00022723"/>
    </source>
</evidence>
<keyword evidence="11" id="KW-0863">Zinc-finger</keyword>
<dbReference type="InterPro" id="IPR000977">
    <property type="entry name" value="DNA_ligase_ATP-dep"/>
</dbReference>
<feature type="compositionally biased region" description="Basic and acidic residues" evidence="24">
    <location>
        <begin position="821"/>
        <end position="831"/>
    </location>
</feature>
<evidence type="ECO:0000256" key="7">
    <source>
        <dbReference type="ARBA" id="ARBA00022705"/>
    </source>
</evidence>
<evidence type="ECO:0000256" key="2">
    <source>
        <dbReference type="ARBA" id="ARBA00004123"/>
    </source>
</evidence>
<evidence type="ECO:0000256" key="3">
    <source>
        <dbReference type="ARBA" id="ARBA00007572"/>
    </source>
</evidence>
<keyword evidence="17" id="KW-0539">Nucleus</keyword>
<dbReference type="Pfam" id="PF01068">
    <property type="entry name" value="DNA_ligase_A_M"/>
    <property type="match status" value="1"/>
</dbReference>
<evidence type="ECO:0000256" key="1">
    <source>
        <dbReference type="ARBA" id="ARBA00001946"/>
    </source>
</evidence>
<dbReference type="GO" id="GO:0070421">
    <property type="term" value="C:DNA ligase III-XRCC1 complex"/>
    <property type="evidence" value="ECO:0007669"/>
    <property type="project" value="TreeGrafter"/>
</dbReference>
<comment type="catalytic activity">
    <reaction evidence="19">
        <text>ATP + (deoxyribonucleotide)n-3'-hydroxyl + 5'-phospho-(deoxyribonucleotide)m = (deoxyribonucleotide)n+m + AMP + diphosphate.</text>
        <dbReference type="EC" id="6.5.1.1"/>
    </reaction>
</comment>
<accession>A0A0R3RII6</accession>
<dbReference type="InterPro" id="IPR019406">
    <property type="entry name" value="APLF_PBZ"/>
</dbReference>
<dbReference type="PANTHER" id="PTHR45674">
    <property type="entry name" value="DNA LIGASE 1/3 FAMILY MEMBER"/>
    <property type="match status" value="1"/>
</dbReference>
<protein>
    <recommendedName>
        <fullName evidence="20">DNA ligase 3</fullName>
        <ecNumber evidence="4">6.5.1.1</ecNumber>
    </recommendedName>
    <alternativeName>
        <fullName evidence="21">DNA ligase III</fullName>
    </alternativeName>
    <alternativeName>
        <fullName evidence="22">Polydeoxyribonucleotide synthase [ATP] 3</fullName>
    </alternativeName>
</protein>
<dbReference type="GO" id="GO:0006302">
    <property type="term" value="P:double-strand break repair"/>
    <property type="evidence" value="ECO:0007669"/>
    <property type="project" value="TreeGrafter"/>
</dbReference>
<dbReference type="GO" id="GO:0008270">
    <property type="term" value="F:zinc ion binding"/>
    <property type="evidence" value="ECO:0007669"/>
    <property type="project" value="UniProtKB-KW"/>
</dbReference>
<evidence type="ECO:0000256" key="9">
    <source>
        <dbReference type="ARBA" id="ARBA00022741"/>
    </source>
</evidence>
<keyword evidence="7" id="KW-0235">DNA replication</keyword>
<dbReference type="WBParaSite" id="EEL_0000129401-mRNA-1">
    <property type="protein sequence ID" value="EEL_0000129401-mRNA-1"/>
    <property type="gene ID" value="EEL_0000129401"/>
</dbReference>
<dbReference type="GO" id="GO:0006273">
    <property type="term" value="P:lagging strand elongation"/>
    <property type="evidence" value="ECO:0007669"/>
    <property type="project" value="TreeGrafter"/>
</dbReference>
<evidence type="ECO:0000256" key="19">
    <source>
        <dbReference type="ARBA" id="ARBA00034003"/>
    </source>
</evidence>
<dbReference type="InterPro" id="IPR016059">
    <property type="entry name" value="DNA_ligase_ATP-dep_CS"/>
</dbReference>
<dbReference type="PANTHER" id="PTHR45674:SF9">
    <property type="entry name" value="DNA LIGASE 3"/>
    <property type="match status" value="1"/>
</dbReference>
<feature type="region of interest" description="Disordered" evidence="24">
    <location>
        <begin position="129"/>
        <end position="193"/>
    </location>
</feature>
<feature type="region of interest" description="Disordered" evidence="24">
    <location>
        <begin position="801"/>
        <end position="852"/>
    </location>
</feature>
<evidence type="ECO:0000256" key="23">
    <source>
        <dbReference type="RuleBase" id="RU004196"/>
    </source>
</evidence>
<comment type="cofactor">
    <cofactor evidence="1">
        <name>Mg(2+)</name>
        <dbReference type="ChEBI" id="CHEBI:18420"/>
    </cofactor>
</comment>
<dbReference type="CDD" id="cd07902">
    <property type="entry name" value="Adenylation_DNA_ligase_III"/>
    <property type="match status" value="1"/>
</dbReference>
<dbReference type="SUPFAM" id="SSF56091">
    <property type="entry name" value="DNA ligase/mRNA capping enzyme, catalytic domain"/>
    <property type="match status" value="1"/>
</dbReference>
<dbReference type="InterPro" id="IPR050191">
    <property type="entry name" value="ATP-dep_DNA_ligase"/>
</dbReference>
<evidence type="ECO:0000313" key="28">
    <source>
        <dbReference type="WBParaSite" id="EEL_0000129401-mRNA-1"/>
    </source>
</evidence>
<evidence type="ECO:0000259" key="26">
    <source>
        <dbReference type="PROSITE" id="PS50160"/>
    </source>
</evidence>
<evidence type="ECO:0000313" key="27">
    <source>
        <dbReference type="Proteomes" id="UP000050640"/>
    </source>
</evidence>
<keyword evidence="12" id="KW-0862">Zinc</keyword>
<dbReference type="InterPro" id="IPR012310">
    <property type="entry name" value="DNA_ligase_ATP-dep_cent"/>
</dbReference>
<feature type="compositionally biased region" description="Basic and acidic residues" evidence="24">
    <location>
        <begin position="137"/>
        <end position="160"/>
    </location>
</feature>
<dbReference type="FunFam" id="3.30.470.30:FF:000003">
    <property type="entry name" value="DNA ligase"/>
    <property type="match status" value="1"/>
</dbReference>
<dbReference type="Pfam" id="PF00645">
    <property type="entry name" value="zf-PARP"/>
    <property type="match status" value="1"/>
</dbReference>
<dbReference type="Gene3D" id="2.40.50.140">
    <property type="entry name" value="Nucleic acid-binding proteins"/>
    <property type="match status" value="1"/>
</dbReference>
<evidence type="ECO:0000256" key="13">
    <source>
        <dbReference type="ARBA" id="ARBA00022840"/>
    </source>
</evidence>
<dbReference type="GO" id="GO:0006310">
    <property type="term" value="P:DNA recombination"/>
    <property type="evidence" value="ECO:0007669"/>
    <property type="project" value="UniProtKB-KW"/>
</dbReference>
<evidence type="ECO:0000256" key="6">
    <source>
        <dbReference type="ARBA" id="ARBA00022618"/>
    </source>
</evidence>
<dbReference type="InterPro" id="IPR012308">
    <property type="entry name" value="DNA_ligase_ATP-dep_N"/>
</dbReference>
<reference evidence="28" key="1">
    <citation type="submission" date="2017-02" db="UniProtKB">
        <authorList>
            <consortium name="WormBaseParasite"/>
        </authorList>
    </citation>
    <scope>IDENTIFICATION</scope>
</reference>
<dbReference type="Gene3D" id="3.30.1490.70">
    <property type="match status" value="1"/>
</dbReference>
<dbReference type="SUPFAM" id="SSF117018">
    <property type="entry name" value="ATP-dependent DNA ligase DNA-binding domain"/>
    <property type="match status" value="1"/>
</dbReference>
<keyword evidence="9" id="KW-0547">Nucleotide-binding</keyword>
<dbReference type="InterPro" id="IPR001510">
    <property type="entry name" value="Znf_PARP"/>
</dbReference>
<dbReference type="PROSITE" id="PS00333">
    <property type="entry name" value="DNA_LIGASE_A2"/>
    <property type="match status" value="1"/>
</dbReference>
<feature type="domain" description="PARP-type" evidence="25">
    <location>
        <begin position="25"/>
        <end position="119"/>
    </location>
</feature>
<evidence type="ECO:0000256" key="20">
    <source>
        <dbReference type="ARBA" id="ARBA00074829"/>
    </source>
</evidence>
<keyword evidence="15" id="KW-0233">DNA recombination</keyword>
<evidence type="ECO:0000256" key="12">
    <source>
        <dbReference type="ARBA" id="ARBA00022833"/>
    </source>
</evidence>
<dbReference type="STRING" id="1147741.A0A0R3RII6"/>
<keyword evidence="13" id="KW-0067">ATP-binding</keyword>
<organism evidence="27 28">
    <name type="scientific">Elaeophora elaphi</name>
    <dbReference type="NCBI Taxonomy" id="1147741"/>
    <lineage>
        <taxon>Eukaryota</taxon>
        <taxon>Metazoa</taxon>
        <taxon>Ecdysozoa</taxon>
        <taxon>Nematoda</taxon>
        <taxon>Chromadorea</taxon>
        <taxon>Rhabditida</taxon>
        <taxon>Spirurina</taxon>
        <taxon>Spiruromorpha</taxon>
        <taxon>Filarioidea</taxon>
        <taxon>Onchocercidae</taxon>
        <taxon>Elaeophora</taxon>
    </lineage>
</organism>
<keyword evidence="6" id="KW-0132">Cell division</keyword>
<keyword evidence="27" id="KW-1185">Reference proteome</keyword>
<dbReference type="GO" id="GO:0003910">
    <property type="term" value="F:DNA ligase (ATP) activity"/>
    <property type="evidence" value="ECO:0007669"/>
    <property type="project" value="UniProtKB-EC"/>
</dbReference>
<comment type="similarity">
    <text evidence="3 23">Belongs to the ATP-dependent DNA ligase family.</text>
</comment>
<dbReference type="CDD" id="cd07967">
    <property type="entry name" value="OBF_DNA_ligase_III"/>
    <property type="match status" value="1"/>
</dbReference>
<dbReference type="InterPro" id="IPR036957">
    <property type="entry name" value="Znf_PARP_sf"/>
</dbReference>
<dbReference type="Proteomes" id="UP000050640">
    <property type="component" value="Unplaced"/>
</dbReference>
<evidence type="ECO:0000256" key="17">
    <source>
        <dbReference type="ARBA" id="ARBA00023242"/>
    </source>
</evidence>
<evidence type="ECO:0000256" key="22">
    <source>
        <dbReference type="ARBA" id="ARBA00077952"/>
    </source>
</evidence>
<dbReference type="SUPFAM" id="SSF57716">
    <property type="entry name" value="Glucocorticoid receptor-like (DNA-binding domain)"/>
    <property type="match status" value="1"/>
</dbReference>
<dbReference type="FunFam" id="2.40.50.140:FF:000085">
    <property type="entry name" value="DNA ligase"/>
    <property type="match status" value="1"/>
</dbReference>
<dbReference type="PROSITE" id="PS50064">
    <property type="entry name" value="ZF_PARP_2"/>
    <property type="match status" value="1"/>
</dbReference>
<dbReference type="InterPro" id="IPR012340">
    <property type="entry name" value="NA-bd_OB-fold"/>
</dbReference>
<evidence type="ECO:0000256" key="4">
    <source>
        <dbReference type="ARBA" id="ARBA00012727"/>
    </source>
</evidence>
<name>A0A0R3RII6_9BILA</name>
<dbReference type="PROSITE" id="PS50160">
    <property type="entry name" value="DNA_LIGASE_A3"/>
    <property type="match status" value="1"/>
</dbReference>
<dbReference type="Gene3D" id="3.30.470.30">
    <property type="entry name" value="DNA ligase/mRNA capping enzyme"/>
    <property type="match status" value="1"/>
</dbReference>
<evidence type="ECO:0000256" key="15">
    <source>
        <dbReference type="ARBA" id="ARBA00023172"/>
    </source>
</evidence>
<evidence type="ECO:0000256" key="18">
    <source>
        <dbReference type="ARBA" id="ARBA00023306"/>
    </source>
</evidence>
<keyword evidence="8" id="KW-0479">Metal-binding</keyword>
<dbReference type="EC" id="6.5.1.1" evidence="4"/>
<evidence type="ECO:0000256" key="5">
    <source>
        <dbReference type="ARBA" id="ARBA00022598"/>
    </source>
</evidence>
<dbReference type="Gene3D" id="3.30.1740.10">
    <property type="entry name" value="Zinc finger, PARP-type"/>
    <property type="match status" value="1"/>
</dbReference>
<evidence type="ECO:0000256" key="24">
    <source>
        <dbReference type="SAM" id="MobiDB-lite"/>
    </source>
</evidence>
<dbReference type="Pfam" id="PF04675">
    <property type="entry name" value="DNA_ligase_A_N"/>
    <property type="match status" value="1"/>
</dbReference>
<keyword evidence="5" id="KW-0436">Ligase</keyword>
<dbReference type="GO" id="GO:0071897">
    <property type="term" value="P:DNA biosynthetic process"/>
    <property type="evidence" value="ECO:0007669"/>
    <property type="project" value="InterPro"/>
</dbReference>
<keyword evidence="18" id="KW-0131">Cell cycle</keyword>
<keyword evidence="14" id="KW-0460">Magnesium</keyword>
<sequence>MLLLVPDVLDVDERYVKWSMMTSKFGLDYAKRVAKCKKCQQQLFKGDLRMWRMVPNPFTADSGNPTEMKNYFHADCLFETLTRCRATTKVIGSPDDIEGWDAANDDDKEAIIEKIRNLSELRSQKFGDKVNISTSSRSKDMPKTSPKDTSSKKSKNEKVKTVSPTRKKAKYETSEKDGDDATSEKAGGSKTNVSNVKNELSKIEILKPSKIKDSVGSKFDVFKLFCKLCDVIASVSKYTEKTAAVKIFINKEGYDGDLYLLLKFLIPEADQRVYNLKAKQIINIFSALFDWSVNELTESYNQTGDVSETICSFLSKFEADRKKSKVTNQMVDDWLEKLNELTREKDQQSHFSKICGLVSCLELKYIIRLIMKDLRINAGAKHMLEGLRKGAYELFQNSRNLRAVIEKCQHTDKEKPLGSGIVLNTPIKPMLAEPCRSIEQAMERCNKEMYAEIKYDGERLQLHKDGSNFMFFSRSLKPTLDHKVVDLNKVISEAFPTNRDLIVDAEMLLVDTNTGKPLPFGTLGIHKKKQFKDAAVCLFVFDCMYYDSKSLMEMSLRERRKFLEENIKEIPNRVLLSNCHLIKKGENDKLERLIWKAIDEGLEGLVLKDLDAIYEPGKRHWMKVKKDYLKGGDMADTADLIVLGAFYGTGNKGGLMSVFLMGVYDNEKRKFCTVTKCGNGHDDATLDRINKELEPKMHKISRIHENLPEWIECSRSLVPDFIVDDPKEAPVWEITGAEFTRSDNHTASGISIRFPRVTKIRDDKNWETATNLQELERLLEFSKIATDTEPKIDDTIPLYAKNKNGAKDDEKGSTARKRKHEVVSESLKSDDGVTVGSGVKDGADTDEETKTKKAKIPCKYGAQCYRKNVEHRKRFEHPK</sequence>
<evidence type="ECO:0000256" key="14">
    <source>
        <dbReference type="ARBA" id="ARBA00022842"/>
    </source>
</evidence>
<dbReference type="SMART" id="SM01336">
    <property type="entry name" value="zf-PARP"/>
    <property type="match status" value="1"/>
</dbReference>
<dbReference type="NCBIfam" id="TIGR00574">
    <property type="entry name" value="dnl1"/>
    <property type="match status" value="1"/>
</dbReference>
<keyword evidence="10" id="KW-0227">DNA damage</keyword>
<dbReference type="Pfam" id="PF04679">
    <property type="entry name" value="DNA_ligase_A_C"/>
    <property type="match status" value="1"/>
</dbReference>
<dbReference type="Gene3D" id="1.10.3260.10">
    <property type="entry name" value="DNA ligase, ATP-dependent, N-terminal domain"/>
    <property type="match status" value="1"/>
</dbReference>
<evidence type="ECO:0000256" key="16">
    <source>
        <dbReference type="ARBA" id="ARBA00023204"/>
    </source>
</evidence>
<dbReference type="GO" id="GO:0003677">
    <property type="term" value="F:DNA binding"/>
    <property type="evidence" value="ECO:0007669"/>
    <property type="project" value="InterPro"/>
</dbReference>
<dbReference type="InterPro" id="IPR012309">
    <property type="entry name" value="DNA_ligase_ATP-dep_C"/>
</dbReference>
<keyword evidence="16" id="KW-0234">DNA repair</keyword>
<dbReference type="GO" id="GO:0051301">
    <property type="term" value="P:cell division"/>
    <property type="evidence" value="ECO:0007669"/>
    <property type="project" value="UniProtKB-KW"/>
</dbReference>
<dbReference type="Pfam" id="PF10283">
    <property type="entry name" value="zf-CCHH"/>
    <property type="match status" value="1"/>
</dbReference>
<dbReference type="InterPro" id="IPR036599">
    <property type="entry name" value="DNA_ligase_N_sf"/>
</dbReference>
<evidence type="ECO:0000256" key="11">
    <source>
        <dbReference type="ARBA" id="ARBA00022771"/>
    </source>
</evidence>
<dbReference type="SUPFAM" id="SSF50249">
    <property type="entry name" value="Nucleic acid-binding proteins"/>
    <property type="match status" value="1"/>
</dbReference>